<dbReference type="SUPFAM" id="SSF81321">
    <property type="entry name" value="Family A G protein-coupled receptor-like"/>
    <property type="match status" value="1"/>
</dbReference>
<comment type="subcellular location">
    <subcellularLocation>
        <location evidence="1">Membrane</location>
        <topology evidence="1">Multi-pass membrane protein</topology>
    </subcellularLocation>
</comment>
<protein>
    <recommendedName>
        <fullName evidence="9">G-protein coupled receptors family 1 profile domain-containing protein</fullName>
    </recommendedName>
</protein>
<keyword evidence="5 8" id="KW-0472">Membrane</keyword>
<evidence type="ECO:0000313" key="11">
    <source>
        <dbReference type="Proteomes" id="UP000186922"/>
    </source>
</evidence>
<evidence type="ECO:0000256" key="2">
    <source>
        <dbReference type="ARBA" id="ARBA00022692"/>
    </source>
</evidence>
<feature type="transmembrane region" description="Helical" evidence="8">
    <location>
        <begin position="125"/>
        <end position="150"/>
    </location>
</feature>
<dbReference type="PANTHER" id="PTHR24238:SF69">
    <property type="entry name" value="G-PROTEIN COUPLED RECEPTOR 165"/>
    <property type="match status" value="1"/>
</dbReference>
<dbReference type="Gene3D" id="1.20.1070.10">
    <property type="entry name" value="Rhodopsin 7-helix transmembrane proteins"/>
    <property type="match status" value="1"/>
</dbReference>
<evidence type="ECO:0000256" key="6">
    <source>
        <dbReference type="ARBA" id="ARBA00023170"/>
    </source>
</evidence>
<sequence length="229" mass="25792">METKDSPTTRAFSSLISMIGSPPLNGAGTVQSATLSSVAEEKEPPSQLELRPSLATIYPMFIVLNGIVFLFAIPINSFLLIKTLTTFETRNSRVLQFLVNAALCDLFKLIFVMPITLANLLLQNFVFGSFLCYVLPMLQVFPIHVSIFNYAGLTYDRYQGIRYPDKRNVPVMVFTISSWILALCSVLPYTGFITYIDLEQLRGPQYQNLGLCFIHVQKTIEDYLSTLIH</sequence>
<dbReference type="CDD" id="cd00637">
    <property type="entry name" value="7tm_classA_rhodopsin-like"/>
    <property type="match status" value="1"/>
</dbReference>
<accession>A0A1D1W037</accession>
<keyword evidence="6" id="KW-0675">Receptor</keyword>
<keyword evidence="3 8" id="KW-1133">Transmembrane helix</keyword>
<dbReference type="Pfam" id="PF00001">
    <property type="entry name" value="7tm_1"/>
    <property type="match status" value="1"/>
</dbReference>
<evidence type="ECO:0000313" key="10">
    <source>
        <dbReference type="EMBL" id="GAV06977.1"/>
    </source>
</evidence>
<evidence type="ECO:0000256" key="4">
    <source>
        <dbReference type="ARBA" id="ARBA00023040"/>
    </source>
</evidence>
<dbReference type="InterPro" id="IPR017452">
    <property type="entry name" value="GPCR_Rhodpsn_7TM"/>
</dbReference>
<feature type="transmembrane region" description="Helical" evidence="8">
    <location>
        <begin position="57"/>
        <end position="81"/>
    </location>
</feature>
<keyword evidence="11" id="KW-1185">Reference proteome</keyword>
<feature type="transmembrane region" description="Helical" evidence="8">
    <location>
        <begin position="171"/>
        <end position="196"/>
    </location>
</feature>
<dbReference type="OrthoDB" id="5975336at2759"/>
<keyword evidence="2 8" id="KW-0812">Transmembrane</keyword>
<dbReference type="PROSITE" id="PS50262">
    <property type="entry name" value="G_PROTEIN_RECEP_F1_2"/>
    <property type="match status" value="1"/>
</dbReference>
<comment type="caution">
    <text evidence="10">The sequence shown here is derived from an EMBL/GenBank/DDBJ whole genome shotgun (WGS) entry which is preliminary data.</text>
</comment>
<evidence type="ECO:0000256" key="3">
    <source>
        <dbReference type="ARBA" id="ARBA00022989"/>
    </source>
</evidence>
<evidence type="ECO:0000256" key="1">
    <source>
        <dbReference type="ARBA" id="ARBA00004141"/>
    </source>
</evidence>
<organism evidence="10 11">
    <name type="scientific">Ramazzottius varieornatus</name>
    <name type="common">Water bear</name>
    <name type="synonym">Tardigrade</name>
    <dbReference type="NCBI Taxonomy" id="947166"/>
    <lineage>
        <taxon>Eukaryota</taxon>
        <taxon>Metazoa</taxon>
        <taxon>Ecdysozoa</taxon>
        <taxon>Tardigrada</taxon>
        <taxon>Eutardigrada</taxon>
        <taxon>Parachela</taxon>
        <taxon>Hypsibioidea</taxon>
        <taxon>Ramazzottiidae</taxon>
        <taxon>Ramazzottius</taxon>
    </lineage>
</organism>
<dbReference type="Proteomes" id="UP000186922">
    <property type="component" value="Unassembled WGS sequence"/>
</dbReference>
<proteinExistence type="predicted"/>
<feature type="transmembrane region" description="Helical" evidence="8">
    <location>
        <begin position="93"/>
        <end position="113"/>
    </location>
</feature>
<dbReference type="AlphaFoldDB" id="A0A1D1W037"/>
<dbReference type="PANTHER" id="PTHR24238">
    <property type="entry name" value="G-PROTEIN COUPLED RECEPTOR"/>
    <property type="match status" value="1"/>
</dbReference>
<dbReference type="InterPro" id="IPR000276">
    <property type="entry name" value="GPCR_Rhodpsn"/>
</dbReference>
<keyword evidence="4" id="KW-0297">G-protein coupled receptor</keyword>
<reference evidence="10 11" key="1">
    <citation type="journal article" date="2016" name="Nat. Commun.">
        <title>Extremotolerant tardigrade genome and improved radiotolerance of human cultured cells by tardigrade-unique protein.</title>
        <authorList>
            <person name="Hashimoto T."/>
            <person name="Horikawa D.D."/>
            <person name="Saito Y."/>
            <person name="Kuwahara H."/>
            <person name="Kozuka-Hata H."/>
            <person name="Shin-I T."/>
            <person name="Minakuchi Y."/>
            <person name="Ohishi K."/>
            <person name="Motoyama A."/>
            <person name="Aizu T."/>
            <person name="Enomoto A."/>
            <person name="Kondo K."/>
            <person name="Tanaka S."/>
            <person name="Hara Y."/>
            <person name="Koshikawa S."/>
            <person name="Sagara H."/>
            <person name="Miura T."/>
            <person name="Yokobori S."/>
            <person name="Miyagawa K."/>
            <person name="Suzuki Y."/>
            <person name="Kubo T."/>
            <person name="Oyama M."/>
            <person name="Kohara Y."/>
            <person name="Fujiyama A."/>
            <person name="Arakawa K."/>
            <person name="Katayama T."/>
            <person name="Toyoda A."/>
            <person name="Kunieda T."/>
        </authorList>
    </citation>
    <scope>NUCLEOTIDE SEQUENCE [LARGE SCALE GENOMIC DNA]</scope>
    <source>
        <strain evidence="10 11">YOKOZUNA-1</strain>
    </source>
</reference>
<dbReference type="GO" id="GO:0005886">
    <property type="term" value="C:plasma membrane"/>
    <property type="evidence" value="ECO:0007669"/>
    <property type="project" value="TreeGrafter"/>
</dbReference>
<evidence type="ECO:0000259" key="9">
    <source>
        <dbReference type="PROSITE" id="PS50262"/>
    </source>
</evidence>
<feature type="domain" description="G-protein coupled receptors family 1 profile" evidence="9">
    <location>
        <begin position="76"/>
        <end position="164"/>
    </location>
</feature>
<keyword evidence="7" id="KW-0807">Transducer</keyword>
<dbReference type="GO" id="GO:0008188">
    <property type="term" value="F:neuropeptide receptor activity"/>
    <property type="evidence" value="ECO:0007669"/>
    <property type="project" value="TreeGrafter"/>
</dbReference>
<dbReference type="EMBL" id="BDGG01000014">
    <property type="protein sequence ID" value="GAV06977.1"/>
    <property type="molecule type" value="Genomic_DNA"/>
</dbReference>
<evidence type="ECO:0000256" key="7">
    <source>
        <dbReference type="ARBA" id="ARBA00023224"/>
    </source>
</evidence>
<name>A0A1D1W037_RAMVA</name>
<evidence type="ECO:0000256" key="5">
    <source>
        <dbReference type="ARBA" id="ARBA00023136"/>
    </source>
</evidence>
<gene>
    <name evidence="10" type="primary">RvY_16881</name>
    <name evidence="10" type="synonym">RvY_16881.2</name>
    <name evidence="10" type="ORF">RvY_16881-2</name>
</gene>
<evidence type="ECO:0000256" key="8">
    <source>
        <dbReference type="SAM" id="Phobius"/>
    </source>
</evidence>